<dbReference type="Pfam" id="PF01938">
    <property type="entry name" value="TRAM"/>
    <property type="match status" value="1"/>
</dbReference>
<dbReference type="EMBL" id="BMIJ01000006">
    <property type="protein sequence ID" value="GGC02616.1"/>
    <property type="molecule type" value="Genomic_DNA"/>
</dbReference>
<keyword evidence="5 9" id="KW-0949">S-adenosyl-L-methionine</keyword>
<dbReference type="PROSITE" id="PS50926">
    <property type="entry name" value="TRAM"/>
    <property type="match status" value="1"/>
</dbReference>
<dbReference type="RefSeq" id="WP_188749952.1">
    <property type="nucleotide sequence ID" value="NZ_BMIJ01000006.1"/>
</dbReference>
<feature type="binding site" evidence="9">
    <location>
        <position position="315"/>
    </location>
    <ligand>
        <name>S-adenosyl-L-methionine</name>
        <dbReference type="ChEBI" id="CHEBI:59789"/>
    </ligand>
</feature>
<comment type="function">
    <text evidence="9">Catalyzes the formation of 5-methyl-uridine at position 1939 (m5U1939) in 23S rRNA.</text>
</comment>
<keyword evidence="4 9" id="KW-0808">Transferase</keyword>
<dbReference type="CDD" id="cd02440">
    <property type="entry name" value="AdoMet_MTases"/>
    <property type="match status" value="1"/>
</dbReference>
<dbReference type="NCBIfam" id="NF009639">
    <property type="entry name" value="PRK13168.1"/>
    <property type="match status" value="1"/>
</dbReference>
<dbReference type="PANTHER" id="PTHR11061:SF49">
    <property type="entry name" value="23S RRNA (URACIL(1939)-C(5))-METHYLTRANSFERASE RLMD"/>
    <property type="match status" value="1"/>
</dbReference>
<dbReference type="HAMAP" id="MF_01010">
    <property type="entry name" value="23SrRNA_methyltr_RlmD"/>
    <property type="match status" value="1"/>
</dbReference>
<accession>A0ABQ1KMP9</accession>
<feature type="binding site" evidence="9">
    <location>
        <position position="96"/>
    </location>
    <ligand>
        <name>[4Fe-4S] cluster</name>
        <dbReference type="ChEBI" id="CHEBI:49883"/>
    </ligand>
</feature>
<dbReference type="InterPro" id="IPR002792">
    <property type="entry name" value="TRAM_dom"/>
</dbReference>
<keyword evidence="2 9" id="KW-0698">rRNA processing</keyword>
<dbReference type="Proteomes" id="UP000629025">
    <property type="component" value="Unassembled WGS sequence"/>
</dbReference>
<dbReference type="PROSITE" id="PS51687">
    <property type="entry name" value="SAM_MT_RNA_M5U"/>
    <property type="match status" value="1"/>
</dbReference>
<dbReference type="InterPro" id="IPR010280">
    <property type="entry name" value="U5_MeTrfase_fam"/>
</dbReference>
<reference evidence="14" key="1">
    <citation type="journal article" date="2019" name="Int. J. Syst. Evol. Microbiol.">
        <title>The Global Catalogue of Microorganisms (GCM) 10K type strain sequencing project: providing services to taxonomists for standard genome sequencing and annotation.</title>
        <authorList>
            <consortium name="The Broad Institute Genomics Platform"/>
            <consortium name="The Broad Institute Genome Sequencing Center for Infectious Disease"/>
            <person name="Wu L."/>
            <person name="Ma J."/>
        </authorList>
    </citation>
    <scope>NUCLEOTIDE SEQUENCE [LARGE SCALE GENOMIC DNA]</scope>
    <source>
        <strain evidence="14">CGMCC 1.15341</strain>
    </source>
</reference>
<dbReference type="InterPro" id="IPR029063">
    <property type="entry name" value="SAM-dependent_MTases_sf"/>
</dbReference>
<dbReference type="PROSITE" id="PS01230">
    <property type="entry name" value="TRMA_1"/>
    <property type="match status" value="1"/>
</dbReference>
<evidence type="ECO:0000313" key="13">
    <source>
        <dbReference type="EMBL" id="GGC02616.1"/>
    </source>
</evidence>
<evidence type="ECO:0000256" key="6">
    <source>
        <dbReference type="ARBA" id="ARBA00022723"/>
    </source>
</evidence>
<comment type="similarity">
    <text evidence="9">Belongs to the class I-like SAM-binding methyltransferase superfamily. RNA M5U methyltransferase family. RlmD subfamily.</text>
</comment>
<comment type="catalytic activity">
    <reaction evidence="9">
        <text>uridine(1939) in 23S rRNA + S-adenosyl-L-methionine = 5-methyluridine(1939) in 23S rRNA + S-adenosyl-L-homocysteine + H(+)</text>
        <dbReference type="Rhea" id="RHEA:42908"/>
        <dbReference type="Rhea" id="RHEA-COMP:10278"/>
        <dbReference type="Rhea" id="RHEA-COMP:10279"/>
        <dbReference type="ChEBI" id="CHEBI:15378"/>
        <dbReference type="ChEBI" id="CHEBI:57856"/>
        <dbReference type="ChEBI" id="CHEBI:59789"/>
        <dbReference type="ChEBI" id="CHEBI:65315"/>
        <dbReference type="ChEBI" id="CHEBI:74447"/>
        <dbReference type="EC" id="2.1.1.190"/>
    </reaction>
</comment>
<feature type="binding site" evidence="9 10">
    <location>
        <position position="383"/>
    </location>
    <ligand>
        <name>S-adenosyl-L-methionine</name>
        <dbReference type="ChEBI" id="CHEBI:59789"/>
    </ligand>
</feature>
<proteinExistence type="inferred from homology"/>
<keyword evidence="7 9" id="KW-0408">Iron</keyword>
<feature type="active site" evidence="11">
    <location>
        <position position="409"/>
    </location>
</feature>
<dbReference type="SUPFAM" id="SSF53335">
    <property type="entry name" value="S-adenosyl-L-methionine-dependent methyltransferases"/>
    <property type="match status" value="1"/>
</dbReference>
<dbReference type="InterPro" id="IPR001566">
    <property type="entry name" value="23S_rRNA_MeTrfase_RlmD"/>
</dbReference>
<dbReference type="InterPro" id="IPR030391">
    <property type="entry name" value="MeTrfase_TrmA_CS"/>
</dbReference>
<evidence type="ECO:0000256" key="3">
    <source>
        <dbReference type="ARBA" id="ARBA00022603"/>
    </source>
</evidence>
<dbReference type="InterPro" id="IPR030390">
    <property type="entry name" value="MeTrfase_TrmA_AS"/>
</dbReference>
<evidence type="ECO:0000256" key="7">
    <source>
        <dbReference type="ARBA" id="ARBA00023004"/>
    </source>
</evidence>
<evidence type="ECO:0000259" key="12">
    <source>
        <dbReference type="PROSITE" id="PS50926"/>
    </source>
</evidence>
<evidence type="ECO:0000313" key="14">
    <source>
        <dbReference type="Proteomes" id="UP000629025"/>
    </source>
</evidence>
<feature type="binding site" evidence="9">
    <location>
        <position position="358"/>
    </location>
    <ligand>
        <name>S-adenosyl-L-methionine</name>
        <dbReference type="ChEBI" id="CHEBI:59789"/>
    </ligand>
</feature>
<dbReference type="Gene3D" id="3.40.50.150">
    <property type="entry name" value="Vaccinia Virus protein VP39"/>
    <property type="match status" value="1"/>
</dbReference>
<evidence type="ECO:0000256" key="9">
    <source>
        <dbReference type="HAMAP-Rule" id="MF_01010"/>
    </source>
</evidence>
<evidence type="ECO:0000256" key="8">
    <source>
        <dbReference type="ARBA" id="ARBA00023014"/>
    </source>
</evidence>
<keyword evidence="3 9" id="KW-0489">Methyltransferase</keyword>
<evidence type="ECO:0000256" key="2">
    <source>
        <dbReference type="ARBA" id="ARBA00022552"/>
    </source>
</evidence>
<dbReference type="Pfam" id="PF05958">
    <property type="entry name" value="tRNA_U5-meth_tr"/>
    <property type="match status" value="1"/>
</dbReference>
<evidence type="ECO:0000256" key="4">
    <source>
        <dbReference type="ARBA" id="ARBA00022679"/>
    </source>
</evidence>
<dbReference type="Gene3D" id="2.40.50.140">
    <property type="entry name" value="Nucleic acid-binding proteins"/>
    <property type="match status" value="1"/>
</dbReference>
<feature type="binding site" evidence="9">
    <location>
        <position position="87"/>
    </location>
    <ligand>
        <name>[4Fe-4S] cluster</name>
        <dbReference type="ChEBI" id="CHEBI:49883"/>
    </ligand>
</feature>
<evidence type="ECO:0000256" key="11">
    <source>
        <dbReference type="PROSITE-ProRule" id="PRU10015"/>
    </source>
</evidence>
<keyword evidence="14" id="KW-1185">Reference proteome</keyword>
<feature type="binding site" evidence="9">
    <location>
        <position position="174"/>
    </location>
    <ligand>
        <name>[4Fe-4S] cluster</name>
        <dbReference type="ChEBI" id="CHEBI:49883"/>
    </ligand>
</feature>
<keyword evidence="8 9" id="KW-0411">Iron-sulfur</keyword>
<feature type="binding site" evidence="9 10">
    <location>
        <position position="281"/>
    </location>
    <ligand>
        <name>S-adenosyl-L-methionine</name>
        <dbReference type="ChEBI" id="CHEBI:59789"/>
    </ligand>
</feature>
<sequence length="451" mass="49840">MSRKRIRFGGPARQSAATTPTQLDAEVHNLSLDGRGVARVDGKTLFISGALPGERVRARVTTRHKRFDEAETLEVLQASSERQTPPCAYYGRCGGCQLQHLTPEAQIQHKERLVLDQLQRFANVTPEIVEPALRSSDLGYRRSARIGVNQRSDGELLIGFRRQSSNKLIDIDNCPVLEPSINALLSDIRPLLSDAGNIKHVTHLDISCGDQSGSLTLRLTRRLNDECISALQQLCEEQGFKLYLQGNDNQLQAIATGAAEPSYRPIEAGPELQFVPGDFLQVNAEINRQMVARAIQWLAPTATERVLDLFCGLGNFTLPLAQHAGEVIGIEGSAEMVTRTRDNASRNGLANVSVFKSDLSQDIRDTSWYQQASGQGFDLIVLDPPRAGAEECVRQLRQYGARAVLYIACNPASLVRDAQLLIESGYRMTRFAVMDMFPHTAHVESMALFEC</sequence>
<dbReference type="PROSITE" id="PS01231">
    <property type="entry name" value="TRMA_2"/>
    <property type="match status" value="1"/>
</dbReference>
<name>A0ABQ1KMP9_9GAMM</name>
<dbReference type="EC" id="2.1.1.190" evidence="9"/>
<keyword evidence="6 9" id="KW-0479">Metal-binding</keyword>
<organism evidence="13 14">
    <name type="scientific">Marinobacterium zhoushanense</name>
    <dbReference type="NCBI Taxonomy" id="1679163"/>
    <lineage>
        <taxon>Bacteria</taxon>
        <taxon>Pseudomonadati</taxon>
        <taxon>Pseudomonadota</taxon>
        <taxon>Gammaproteobacteria</taxon>
        <taxon>Oceanospirillales</taxon>
        <taxon>Oceanospirillaceae</taxon>
        <taxon>Marinobacterium</taxon>
    </lineage>
</organism>
<evidence type="ECO:0000256" key="1">
    <source>
        <dbReference type="ARBA" id="ARBA00022485"/>
    </source>
</evidence>
<dbReference type="PANTHER" id="PTHR11061">
    <property type="entry name" value="RNA M5U METHYLTRANSFERASE"/>
    <property type="match status" value="1"/>
</dbReference>
<protein>
    <recommendedName>
        <fullName evidence="9">23S rRNA (uracil(1939)-C(5))-methyltransferase RlmD</fullName>
        <ecNumber evidence="9">2.1.1.190</ecNumber>
    </recommendedName>
    <alternativeName>
        <fullName evidence="9">23S rRNA(m5U1939)-methyltransferase</fullName>
    </alternativeName>
</protein>
<dbReference type="Gene3D" id="2.40.50.1070">
    <property type="match status" value="1"/>
</dbReference>
<keyword evidence="1 9" id="KW-0004">4Fe-4S</keyword>
<evidence type="ECO:0000256" key="10">
    <source>
        <dbReference type="PROSITE-ProRule" id="PRU01024"/>
    </source>
</evidence>
<gene>
    <name evidence="9 13" type="primary">rlmD</name>
    <name evidence="13" type="ORF">GCM10011352_31030</name>
</gene>
<comment type="caution">
    <text evidence="13">The sequence shown here is derived from an EMBL/GenBank/DDBJ whole genome shotgun (WGS) entry which is preliminary data.</text>
</comment>
<feature type="binding site" evidence="9 10">
    <location>
        <position position="310"/>
    </location>
    <ligand>
        <name>S-adenosyl-L-methionine</name>
        <dbReference type="ChEBI" id="CHEBI:59789"/>
    </ligand>
</feature>
<dbReference type="InterPro" id="IPR012340">
    <property type="entry name" value="NA-bd_OB-fold"/>
</dbReference>
<feature type="binding site" evidence="9 10">
    <location>
        <position position="331"/>
    </location>
    <ligand>
        <name>S-adenosyl-L-methionine</name>
        <dbReference type="ChEBI" id="CHEBI:59789"/>
    </ligand>
</feature>
<dbReference type="SUPFAM" id="SSF50249">
    <property type="entry name" value="Nucleic acid-binding proteins"/>
    <property type="match status" value="1"/>
</dbReference>
<feature type="domain" description="TRAM" evidence="12">
    <location>
        <begin position="16"/>
        <end position="74"/>
    </location>
</feature>
<feature type="active site" description="Nucleophile" evidence="9 10">
    <location>
        <position position="409"/>
    </location>
</feature>
<dbReference type="NCBIfam" id="TIGR00479">
    <property type="entry name" value="rumA"/>
    <property type="match status" value="1"/>
</dbReference>
<evidence type="ECO:0000256" key="5">
    <source>
        <dbReference type="ARBA" id="ARBA00022691"/>
    </source>
</evidence>
<feature type="binding site" evidence="9">
    <location>
        <position position="93"/>
    </location>
    <ligand>
        <name>[4Fe-4S] cluster</name>
        <dbReference type="ChEBI" id="CHEBI:49883"/>
    </ligand>
</feature>